<dbReference type="OrthoDB" id="2429846at2759"/>
<reference evidence="2" key="1">
    <citation type="submission" date="2021-06" db="EMBL/GenBank/DDBJ databases">
        <authorList>
            <person name="Kallberg Y."/>
            <person name="Tangrot J."/>
            <person name="Rosling A."/>
        </authorList>
    </citation>
    <scope>NUCLEOTIDE SEQUENCE</scope>
    <source>
        <strain evidence="2">IN212</strain>
    </source>
</reference>
<proteinExistence type="predicted"/>
<feature type="non-terminal residue" evidence="2">
    <location>
        <position position="41"/>
    </location>
</feature>
<protein>
    <submittedName>
        <fullName evidence="2">2908_t:CDS:1</fullName>
    </submittedName>
</protein>
<evidence type="ECO:0000313" key="2">
    <source>
        <dbReference type="EMBL" id="CAG8529083.1"/>
    </source>
</evidence>
<sequence length="41" mass="4770">MQFIDAGHLPLNSNRRNPLTTNNFTERINQIIESQLSEKQT</sequence>
<gene>
    <name evidence="2" type="ORF">RFULGI_LOCUS3707</name>
</gene>
<feature type="region of interest" description="Disordered" evidence="1">
    <location>
        <begin position="1"/>
        <end position="21"/>
    </location>
</feature>
<evidence type="ECO:0000313" key="3">
    <source>
        <dbReference type="Proteomes" id="UP000789396"/>
    </source>
</evidence>
<dbReference type="Proteomes" id="UP000789396">
    <property type="component" value="Unassembled WGS sequence"/>
</dbReference>
<dbReference type="AlphaFoldDB" id="A0A9N9AGV8"/>
<accession>A0A9N9AGV8</accession>
<evidence type="ECO:0000256" key="1">
    <source>
        <dbReference type="SAM" id="MobiDB-lite"/>
    </source>
</evidence>
<name>A0A9N9AGV8_9GLOM</name>
<feature type="compositionally biased region" description="Polar residues" evidence="1">
    <location>
        <begin position="11"/>
        <end position="21"/>
    </location>
</feature>
<comment type="caution">
    <text evidence="2">The sequence shown here is derived from an EMBL/GenBank/DDBJ whole genome shotgun (WGS) entry which is preliminary data.</text>
</comment>
<dbReference type="EMBL" id="CAJVPZ010003360">
    <property type="protein sequence ID" value="CAG8529083.1"/>
    <property type="molecule type" value="Genomic_DNA"/>
</dbReference>
<organism evidence="2 3">
    <name type="scientific">Racocetra fulgida</name>
    <dbReference type="NCBI Taxonomy" id="60492"/>
    <lineage>
        <taxon>Eukaryota</taxon>
        <taxon>Fungi</taxon>
        <taxon>Fungi incertae sedis</taxon>
        <taxon>Mucoromycota</taxon>
        <taxon>Glomeromycotina</taxon>
        <taxon>Glomeromycetes</taxon>
        <taxon>Diversisporales</taxon>
        <taxon>Gigasporaceae</taxon>
        <taxon>Racocetra</taxon>
    </lineage>
</organism>
<keyword evidence="3" id="KW-1185">Reference proteome</keyword>